<dbReference type="OrthoDB" id="7407049at2"/>
<dbReference type="Proteomes" id="UP000469430">
    <property type="component" value="Unassembled WGS sequence"/>
</dbReference>
<dbReference type="GO" id="GO:0005829">
    <property type="term" value="C:cytosol"/>
    <property type="evidence" value="ECO:0007669"/>
    <property type="project" value="TreeGrafter"/>
</dbReference>
<reference evidence="6 7" key="1">
    <citation type="submission" date="2019-12" db="EMBL/GenBank/DDBJ databases">
        <title>Genomic-based taxomic classification of the family Erythrobacteraceae.</title>
        <authorList>
            <person name="Xu L."/>
        </authorList>
    </citation>
    <scope>NUCLEOTIDE SEQUENCE [LARGE SCALE GENOMIC DNA]</scope>
    <source>
        <strain evidence="6 7">S36</strain>
    </source>
</reference>
<dbReference type="RefSeq" id="WP_161392129.1">
    <property type="nucleotide sequence ID" value="NZ_JBHSCP010000002.1"/>
</dbReference>
<evidence type="ECO:0000256" key="3">
    <source>
        <dbReference type="PROSITE-ProRule" id="PRU01091"/>
    </source>
</evidence>
<dbReference type="GO" id="GO:0000156">
    <property type="term" value="F:phosphorelay response regulator activity"/>
    <property type="evidence" value="ECO:0007669"/>
    <property type="project" value="TreeGrafter"/>
</dbReference>
<evidence type="ECO:0000259" key="4">
    <source>
        <dbReference type="PROSITE" id="PS50110"/>
    </source>
</evidence>
<dbReference type="GO" id="GO:0032993">
    <property type="term" value="C:protein-DNA complex"/>
    <property type="evidence" value="ECO:0007669"/>
    <property type="project" value="TreeGrafter"/>
</dbReference>
<dbReference type="Pfam" id="PF00486">
    <property type="entry name" value="Trans_reg_C"/>
    <property type="match status" value="1"/>
</dbReference>
<dbReference type="InterPro" id="IPR036388">
    <property type="entry name" value="WH-like_DNA-bd_sf"/>
</dbReference>
<evidence type="ECO:0000256" key="1">
    <source>
        <dbReference type="ARBA" id="ARBA00023125"/>
    </source>
</evidence>
<feature type="domain" description="OmpR/PhoB-type" evidence="5">
    <location>
        <begin position="129"/>
        <end position="228"/>
    </location>
</feature>
<dbReference type="SUPFAM" id="SSF52172">
    <property type="entry name" value="CheY-like"/>
    <property type="match status" value="1"/>
</dbReference>
<dbReference type="InterPro" id="IPR001867">
    <property type="entry name" value="OmpR/PhoB-type_DNA-bd"/>
</dbReference>
<dbReference type="PANTHER" id="PTHR48111:SF50">
    <property type="entry name" value="KDP OPERON TRANSCRIPTIONAL REGULATORY PROTEIN KDPE"/>
    <property type="match status" value="1"/>
</dbReference>
<keyword evidence="2" id="KW-0597">Phosphoprotein</keyword>
<dbReference type="GO" id="GO:0000976">
    <property type="term" value="F:transcription cis-regulatory region binding"/>
    <property type="evidence" value="ECO:0007669"/>
    <property type="project" value="TreeGrafter"/>
</dbReference>
<dbReference type="InterPro" id="IPR011006">
    <property type="entry name" value="CheY-like_superfamily"/>
</dbReference>
<feature type="modified residue" description="4-aspartylphosphate" evidence="2">
    <location>
        <position position="55"/>
    </location>
</feature>
<proteinExistence type="predicted"/>
<dbReference type="PROSITE" id="PS50110">
    <property type="entry name" value="RESPONSE_REGULATORY"/>
    <property type="match status" value="1"/>
</dbReference>
<dbReference type="AlphaFoldDB" id="A0A6I4TWQ7"/>
<evidence type="ECO:0000259" key="5">
    <source>
        <dbReference type="PROSITE" id="PS51755"/>
    </source>
</evidence>
<feature type="domain" description="Response regulatory" evidence="4">
    <location>
        <begin position="6"/>
        <end position="119"/>
    </location>
</feature>
<dbReference type="Pfam" id="PF00072">
    <property type="entry name" value="Response_reg"/>
    <property type="match status" value="1"/>
</dbReference>
<accession>A0A6I4TWQ7</accession>
<evidence type="ECO:0000313" key="7">
    <source>
        <dbReference type="Proteomes" id="UP000469430"/>
    </source>
</evidence>
<dbReference type="Gene3D" id="6.10.250.690">
    <property type="match status" value="1"/>
</dbReference>
<organism evidence="6 7">
    <name type="scientific">Croceibacterium xixiisoli</name>
    <dbReference type="NCBI Taxonomy" id="1476466"/>
    <lineage>
        <taxon>Bacteria</taxon>
        <taxon>Pseudomonadati</taxon>
        <taxon>Pseudomonadota</taxon>
        <taxon>Alphaproteobacteria</taxon>
        <taxon>Sphingomonadales</taxon>
        <taxon>Erythrobacteraceae</taxon>
        <taxon>Croceibacterium</taxon>
    </lineage>
</organism>
<dbReference type="CDD" id="cd00383">
    <property type="entry name" value="trans_reg_C"/>
    <property type="match status" value="1"/>
</dbReference>
<comment type="caution">
    <text evidence="6">The sequence shown here is derived from an EMBL/GenBank/DDBJ whole genome shotgun (WGS) entry which is preliminary data.</text>
</comment>
<dbReference type="SMART" id="SM00862">
    <property type="entry name" value="Trans_reg_C"/>
    <property type="match status" value="1"/>
</dbReference>
<feature type="DNA-binding region" description="OmpR/PhoB-type" evidence="3">
    <location>
        <begin position="129"/>
        <end position="228"/>
    </location>
</feature>
<dbReference type="InterPro" id="IPR001789">
    <property type="entry name" value="Sig_transdc_resp-reg_receiver"/>
</dbReference>
<sequence length="233" mass="25915">MTDIARVLIVDDEPHIRRLLRTTLERASYGVVEAENARAAMDRLTDASPDVVLLDLGLPDRDGLELIPLIRKQSTATLLVVSAREATDLKVAALDLGADDYVTKPFDSEELLARVRTALRHRIHQQGAQSSVVAGDVEIDLVNRRVLKGEVDVHLTPKEYGVVAELAKFPGRVITHQQLMSAVWPHDYERHIEYLRVVIRNIRQKIETDVSRPAILVNELGVGYRLLGGDPAG</sequence>
<protein>
    <submittedName>
        <fullName evidence="6">Response regulator</fullName>
    </submittedName>
</protein>
<dbReference type="PANTHER" id="PTHR48111">
    <property type="entry name" value="REGULATOR OF RPOS"/>
    <property type="match status" value="1"/>
</dbReference>
<dbReference type="PROSITE" id="PS51755">
    <property type="entry name" value="OMPR_PHOB"/>
    <property type="match status" value="1"/>
</dbReference>
<dbReference type="Gene3D" id="3.40.50.2300">
    <property type="match status" value="1"/>
</dbReference>
<keyword evidence="7" id="KW-1185">Reference proteome</keyword>
<dbReference type="EMBL" id="WTYJ01000003">
    <property type="protein sequence ID" value="MXP00425.1"/>
    <property type="molecule type" value="Genomic_DNA"/>
</dbReference>
<name>A0A6I4TWQ7_9SPHN</name>
<evidence type="ECO:0000313" key="6">
    <source>
        <dbReference type="EMBL" id="MXP00425.1"/>
    </source>
</evidence>
<dbReference type="Gene3D" id="1.10.10.10">
    <property type="entry name" value="Winged helix-like DNA-binding domain superfamily/Winged helix DNA-binding domain"/>
    <property type="match status" value="1"/>
</dbReference>
<dbReference type="SMART" id="SM00448">
    <property type="entry name" value="REC"/>
    <property type="match status" value="1"/>
</dbReference>
<keyword evidence="1 3" id="KW-0238">DNA-binding</keyword>
<dbReference type="GO" id="GO:0006355">
    <property type="term" value="P:regulation of DNA-templated transcription"/>
    <property type="evidence" value="ECO:0007669"/>
    <property type="project" value="InterPro"/>
</dbReference>
<evidence type="ECO:0000256" key="2">
    <source>
        <dbReference type="PROSITE-ProRule" id="PRU00169"/>
    </source>
</evidence>
<gene>
    <name evidence="6" type="ORF">GRI97_15645</name>
</gene>
<dbReference type="InterPro" id="IPR039420">
    <property type="entry name" value="WalR-like"/>
</dbReference>